<protein>
    <submittedName>
        <fullName evidence="1">Uncharacterized protein</fullName>
    </submittedName>
</protein>
<dbReference type="AlphaFoldDB" id="A0A328TY67"/>
<accession>A0A328TY67</accession>
<organism evidence="1 2">
    <name type="scientific">Candidatus Erwinia dacicola</name>
    <dbReference type="NCBI Taxonomy" id="252393"/>
    <lineage>
        <taxon>Bacteria</taxon>
        <taxon>Pseudomonadati</taxon>
        <taxon>Pseudomonadota</taxon>
        <taxon>Gammaproteobacteria</taxon>
        <taxon>Enterobacterales</taxon>
        <taxon>Erwiniaceae</taxon>
        <taxon>Erwinia</taxon>
    </lineage>
</organism>
<proteinExistence type="predicted"/>
<name>A0A328TY67_9GAMM</name>
<gene>
    <name evidence="1" type="ORF">ACZ87_00463</name>
</gene>
<reference evidence="1" key="1">
    <citation type="submission" date="2018-04" db="EMBL/GenBank/DDBJ databases">
        <title>Genomes of the Obligate Erwinia dacicola and Facultative Enterobacter sp. OLF Endosymbionts of the Olive Fruit fly, Bactrocera oleae.</title>
        <authorList>
            <person name="Estes A.M."/>
            <person name="Hearn D.J."/>
            <person name="Agarwal S."/>
            <person name="Pierson E.A."/>
            <person name="Dunning-Hotopp J.C."/>
        </authorList>
    </citation>
    <scope>NUCLEOTIDE SEQUENCE [LARGE SCALE GENOMIC DNA]</scope>
    <source>
        <strain evidence="1">Oroville</strain>
    </source>
</reference>
<sequence length="54" mass="6102">MLARQKEHPRYPDLSSVGLIHPAVAFLPARDHMRQQQVNTGYAAAVHKSLHNGW</sequence>
<evidence type="ECO:0000313" key="2">
    <source>
        <dbReference type="Proteomes" id="UP000244334"/>
    </source>
</evidence>
<keyword evidence="2" id="KW-1185">Reference proteome</keyword>
<dbReference type="Proteomes" id="UP000244334">
    <property type="component" value="Unassembled WGS sequence"/>
</dbReference>
<dbReference type="EMBL" id="LJAM02000017">
    <property type="protein sequence ID" value="RAP72714.1"/>
    <property type="molecule type" value="Genomic_DNA"/>
</dbReference>
<comment type="caution">
    <text evidence="1">The sequence shown here is derived from an EMBL/GenBank/DDBJ whole genome shotgun (WGS) entry which is preliminary data.</text>
</comment>
<evidence type="ECO:0000313" key="1">
    <source>
        <dbReference type="EMBL" id="RAP72714.1"/>
    </source>
</evidence>